<evidence type="ECO:0008006" key="2">
    <source>
        <dbReference type="Google" id="ProtNLM"/>
    </source>
</evidence>
<gene>
    <name evidence="1" type="ORF">MNB_SM-5-1424</name>
</gene>
<dbReference type="EMBL" id="FPHH01000106">
    <property type="protein sequence ID" value="SFV67825.1"/>
    <property type="molecule type" value="Genomic_DNA"/>
</dbReference>
<evidence type="ECO:0000313" key="1">
    <source>
        <dbReference type="EMBL" id="SFV67825.1"/>
    </source>
</evidence>
<dbReference type="AlphaFoldDB" id="A0A1W1CQ35"/>
<sequence length="197" mass="22708">MSRVSKYKILSQAKESFSRAEYKRALLKFAEVLQNYPNSKEAFNGVILSEMALSGEDGAEALFDYYEVLKEEDKEQADIIMSEILESLDGSLERLSEVFAEPLRERLEFEDGILYSDFKALIEEGGDFREVFENIMFSTRVIITKKEDFIDFLEKLIENDFSDMALTYLENALSLYPTESVLRTLLKNLIKGKSIEN</sequence>
<organism evidence="1">
    <name type="scientific">hydrothermal vent metagenome</name>
    <dbReference type="NCBI Taxonomy" id="652676"/>
    <lineage>
        <taxon>unclassified sequences</taxon>
        <taxon>metagenomes</taxon>
        <taxon>ecological metagenomes</taxon>
    </lineage>
</organism>
<reference evidence="1" key="1">
    <citation type="submission" date="2016-10" db="EMBL/GenBank/DDBJ databases">
        <authorList>
            <person name="de Groot N.N."/>
        </authorList>
    </citation>
    <scope>NUCLEOTIDE SEQUENCE</scope>
</reference>
<protein>
    <recommendedName>
        <fullName evidence="2">Tetratricopeptide repeat protein</fullName>
    </recommendedName>
</protein>
<accession>A0A1W1CQ35</accession>
<proteinExistence type="predicted"/>
<name>A0A1W1CQ35_9ZZZZ</name>